<sequence>MGLGEAGRWCWCCWHAAGTSGGRAGSRVSHDLERRVYVTSARTHTDAKSIMKSLDFANPPLHPLLARVASSSPTIQRFSSSCRSNRRSTLHPTRISFFPTVDLLATNSIQRIDERRSFKWRVQVLPSYLLTTCNSATEFISRTSYGASETFSAQLSTPFIHCLEHPALDLGICTLKPAQPLPRPEM</sequence>
<dbReference type="EMBL" id="KL142420">
    <property type="protein sequence ID" value="KDR66809.1"/>
    <property type="molecule type" value="Genomic_DNA"/>
</dbReference>
<organism evidence="1 2">
    <name type="scientific">Galerina marginata (strain CBS 339.88)</name>
    <dbReference type="NCBI Taxonomy" id="685588"/>
    <lineage>
        <taxon>Eukaryota</taxon>
        <taxon>Fungi</taxon>
        <taxon>Dikarya</taxon>
        <taxon>Basidiomycota</taxon>
        <taxon>Agaricomycotina</taxon>
        <taxon>Agaricomycetes</taxon>
        <taxon>Agaricomycetidae</taxon>
        <taxon>Agaricales</taxon>
        <taxon>Agaricineae</taxon>
        <taxon>Strophariaceae</taxon>
        <taxon>Galerina</taxon>
    </lineage>
</organism>
<name>A0A067SGC8_GALM3</name>
<dbReference type="Proteomes" id="UP000027222">
    <property type="component" value="Unassembled WGS sequence"/>
</dbReference>
<gene>
    <name evidence="1" type="ORF">GALMADRAFT_1141038</name>
</gene>
<dbReference type="HOGENOM" id="CLU_1454526_0_0_1"/>
<accession>A0A067SGC8</accession>
<evidence type="ECO:0000313" key="1">
    <source>
        <dbReference type="EMBL" id="KDR66809.1"/>
    </source>
</evidence>
<protein>
    <submittedName>
        <fullName evidence="1">Uncharacterized protein</fullName>
    </submittedName>
</protein>
<dbReference type="AlphaFoldDB" id="A0A067SGC8"/>
<proteinExistence type="predicted"/>
<keyword evidence="2" id="KW-1185">Reference proteome</keyword>
<evidence type="ECO:0000313" key="2">
    <source>
        <dbReference type="Proteomes" id="UP000027222"/>
    </source>
</evidence>
<reference evidence="2" key="1">
    <citation type="journal article" date="2014" name="Proc. Natl. Acad. Sci. U.S.A.">
        <title>Extensive sampling of basidiomycete genomes demonstrates inadequacy of the white-rot/brown-rot paradigm for wood decay fungi.</title>
        <authorList>
            <person name="Riley R."/>
            <person name="Salamov A.A."/>
            <person name="Brown D.W."/>
            <person name="Nagy L.G."/>
            <person name="Floudas D."/>
            <person name="Held B.W."/>
            <person name="Levasseur A."/>
            <person name="Lombard V."/>
            <person name="Morin E."/>
            <person name="Otillar R."/>
            <person name="Lindquist E.A."/>
            <person name="Sun H."/>
            <person name="LaButti K.M."/>
            <person name="Schmutz J."/>
            <person name="Jabbour D."/>
            <person name="Luo H."/>
            <person name="Baker S.E."/>
            <person name="Pisabarro A.G."/>
            <person name="Walton J.D."/>
            <person name="Blanchette R.A."/>
            <person name="Henrissat B."/>
            <person name="Martin F."/>
            <person name="Cullen D."/>
            <person name="Hibbett D.S."/>
            <person name="Grigoriev I.V."/>
        </authorList>
    </citation>
    <scope>NUCLEOTIDE SEQUENCE [LARGE SCALE GENOMIC DNA]</scope>
    <source>
        <strain evidence="2">CBS 339.88</strain>
    </source>
</reference>